<keyword evidence="3" id="KW-1185">Reference proteome</keyword>
<reference evidence="2 3" key="1">
    <citation type="journal article" date="2016" name="Mol. Biol. Evol.">
        <title>Comparative Genomics of Early-Diverging Mushroom-Forming Fungi Provides Insights into the Origins of Lignocellulose Decay Capabilities.</title>
        <authorList>
            <person name="Nagy L.G."/>
            <person name="Riley R."/>
            <person name="Tritt A."/>
            <person name="Adam C."/>
            <person name="Daum C."/>
            <person name="Floudas D."/>
            <person name="Sun H."/>
            <person name="Yadav J.S."/>
            <person name="Pangilinan J."/>
            <person name="Larsson K.H."/>
            <person name="Matsuura K."/>
            <person name="Barry K."/>
            <person name="Labutti K."/>
            <person name="Kuo R."/>
            <person name="Ohm R.A."/>
            <person name="Bhattacharya S.S."/>
            <person name="Shirouzu T."/>
            <person name="Yoshinaga Y."/>
            <person name="Martin F.M."/>
            <person name="Grigoriev I.V."/>
            <person name="Hibbett D.S."/>
        </authorList>
    </citation>
    <scope>NUCLEOTIDE SEQUENCE [LARGE SCALE GENOMIC DNA]</scope>
    <source>
        <strain evidence="2 3">HHB10207 ss-3</strain>
    </source>
</reference>
<evidence type="ECO:0000313" key="2">
    <source>
        <dbReference type="EMBL" id="KZT35522.1"/>
    </source>
</evidence>
<gene>
    <name evidence="2" type="ORF">SISSUDRAFT_1051240</name>
</gene>
<evidence type="ECO:0000313" key="3">
    <source>
        <dbReference type="Proteomes" id="UP000076798"/>
    </source>
</evidence>
<protein>
    <submittedName>
        <fullName evidence="2">Uncharacterized protein</fullName>
    </submittedName>
</protein>
<evidence type="ECO:0000256" key="1">
    <source>
        <dbReference type="SAM" id="MobiDB-lite"/>
    </source>
</evidence>
<dbReference type="EMBL" id="KV428136">
    <property type="protein sequence ID" value="KZT35522.1"/>
    <property type="molecule type" value="Genomic_DNA"/>
</dbReference>
<proteinExistence type="predicted"/>
<sequence>MSNRFGDHYLCLAVAYIVFCLHSSIDYLTLTTQSDSRHHALCETDSPLSSPRNHPNPRSPSILPSSPDSEFCDLESYDYKGYNAKNSQS</sequence>
<dbReference type="AlphaFoldDB" id="A0A166ANT7"/>
<name>A0A166ANT7_9AGAM</name>
<accession>A0A166ANT7</accession>
<organism evidence="2 3">
    <name type="scientific">Sistotremastrum suecicum HHB10207 ss-3</name>
    <dbReference type="NCBI Taxonomy" id="1314776"/>
    <lineage>
        <taxon>Eukaryota</taxon>
        <taxon>Fungi</taxon>
        <taxon>Dikarya</taxon>
        <taxon>Basidiomycota</taxon>
        <taxon>Agaricomycotina</taxon>
        <taxon>Agaricomycetes</taxon>
        <taxon>Sistotremastrales</taxon>
        <taxon>Sistotremastraceae</taxon>
        <taxon>Sistotremastrum</taxon>
    </lineage>
</organism>
<feature type="region of interest" description="Disordered" evidence="1">
    <location>
        <begin position="41"/>
        <end position="68"/>
    </location>
</feature>
<dbReference type="Proteomes" id="UP000076798">
    <property type="component" value="Unassembled WGS sequence"/>
</dbReference>